<sequence>MTDTVPDYSHWEVQPRSIRLSAGEFEQRIPLSLRGDVDAPVFSSSNPEVAEIGPDGVIRCGWTIGNAVLMVWRSSARDSLRHVLVEVRDPSWFADHPDFASGASVFLSGTVVNALNTSGVGNALIEFRRSETGPAAYQTFANAYGGFELSVPEGFYYVEVTAPGYIAWHGWVNAAPNTSGDIQIVLSPELDGQVARIVLQWGLNPRDLDSHLTGPTPSGGRFHVFYSHTIENEAAELDVDDTSSYGPETITIHRLIPGVYRYAVHDYTNRNANPSTGLAQSGASVKVFLSDGREQTFNVPSQRPRHGLDRVRNRRRDRNSDAGQRHELSIPTRQRRHVMEVVHDFRRTRRLAGHHRTNRFRPTTVCAAGALRSPVRHP</sequence>
<dbReference type="EMBL" id="BSDR01000001">
    <property type="protein sequence ID" value="GLI32747.1"/>
    <property type="molecule type" value="Genomic_DNA"/>
</dbReference>
<dbReference type="InterPro" id="IPR008969">
    <property type="entry name" value="CarboxyPept-like_regulatory"/>
</dbReference>
<organism evidence="2 3">
    <name type="scientific">Desulforhabdus amnigena</name>
    <dbReference type="NCBI Taxonomy" id="40218"/>
    <lineage>
        <taxon>Bacteria</taxon>
        <taxon>Pseudomonadati</taxon>
        <taxon>Thermodesulfobacteriota</taxon>
        <taxon>Syntrophobacteria</taxon>
        <taxon>Syntrophobacterales</taxon>
        <taxon>Syntrophobacteraceae</taxon>
        <taxon>Desulforhabdus</taxon>
    </lineage>
</organism>
<comment type="caution">
    <text evidence="2">The sequence shown here is derived from an EMBL/GenBank/DDBJ whole genome shotgun (WGS) entry which is preliminary data.</text>
</comment>
<dbReference type="Proteomes" id="UP001144372">
    <property type="component" value="Unassembled WGS sequence"/>
</dbReference>
<evidence type="ECO:0000313" key="2">
    <source>
        <dbReference type="EMBL" id="GLI32747.1"/>
    </source>
</evidence>
<reference evidence="2" key="1">
    <citation type="submission" date="2022-12" db="EMBL/GenBank/DDBJ databases">
        <title>Reference genome sequencing for broad-spectrum identification of bacterial and archaeal isolates by mass spectrometry.</title>
        <authorList>
            <person name="Sekiguchi Y."/>
            <person name="Tourlousse D.M."/>
        </authorList>
    </citation>
    <scope>NUCLEOTIDE SEQUENCE</scope>
    <source>
        <strain evidence="2">ASRB1</strain>
    </source>
</reference>
<dbReference type="RefSeq" id="WP_281791788.1">
    <property type="nucleotide sequence ID" value="NZ_BSDR01000001.1"/>
</dbReference>
<keyword evidence="3" id="KW-1185">Reference proteome</keyword>
<evidence type="ECO:0000313" key="3">
    <source>
        <dbReference type="Proteomes" id="UP001144372"/>
    </source>
</evidence>
<dbReference type="AlphaFoldDB" id="A0A9W6FQR1"/>
<dbReference type="Gene3D" id="2.60.40.1120">
    <property type="entry name" value="Carboxypeptidase-like, regulatory domain"/>
    <property type="match status" value="1"/>
</dbReference>
<gene>
    <name evidence="2" type="ORF">DAMNIGENAA_01800</name>
</gene>
<name>A0A9W6FQR1_9BACT</name>
<evidence type="ECO:0008006" key="4">
    <source>
        <dbReference type="Google" id="ProtNLM"/>
    </source>
</evidence>
<evidence type="ECO:0000256" key="1">
    <source>
        <dbReference type="SAM" id="MobiDB-lite"/>
    </source>
</evidence>
<protein>
    <recommendedName>
        <fullName evidence="4">Carboxypeptidase regulatory-like domain-containing protein</fullName>
    </recommendedName>
</protein>
<accession>A0A9W6FQR1</accession>
<feature type="region of interest" description="Disordered" evidence="1">
    <location>
        <begin position="298"/>
        <end position="335"/>
    </location>
</feature>
<proteinExistence type="predicted"/>
<feature type="compositionally biased region" description="Basic and acidic residues" evidence="1">
    <location>
        <begin position="318"/>
        <end position="328"/>
    </location>
</feature>
<dbReference type="SUPFAM" id="SSF49464">
    <property type="entry name" value="Carboxypeptidase regulatory domain-like"/>
    <property type="match status" value="1"/>
</dbReference>